<proteinExistence type="inferred from homology"/>
<evidence type="ECO:0000256" key="4">
    <source>
        <dbReference type="ARBA" id="ARBA00022989"/>
    </source>
</evidence>
<dbReference type="InterPro" id="IPR003838">
    <property type="entry name" value="ABC3_permease_C"/>
</dbReference>
<evidence type="ECO:0000313" key="10">
    <source>
        <dbReference type="EMBL" id="PIR94692.1"/>
    </source>
</evidence>
<dbReference type="GO" id="GO:0022857">
    <property type="term" value="F:transmembrane transporter activity"/>
    <property type="evidence" value="ECO:0007669"/>
    <property type="project" value="TreeGrafter"/>
</dbReference>
<sequence length="414" mass="45073">MFFTPLKTAYKSLKTHQARSILTVLGLVIGVASIIVVINMGKGIENLILKQVEVFGTDYVEVEVKVPSTSKTSADNAAGLAQGISITTLKIEDAQEVAKHPNITDYYVGIIGQGVATFERQSKTAMLWGTSGNFFDLFNANIEQGRAFTIEEDAGQARVIVLGYELKKKLFADNEAVGEKIKIGNKSFKVIGVMERQGGAMFFDMDSMAFLPVKTLQKQIMGIDNIQFFVAYLKDPSQAQETAADITEIMRDRHNISDPKKDDFAVTTMEEAMGILDTITGGITLLLLAIAAISLLVGGVGIMNIMYVSVTERTYEIGLRKAIGATGKNILWQFLWEALLLTLTGGFIGVILGEFFSLTVSLAARYAGFDWSFSISPVGLFLGVGFSMLVGLVFGIYPAKKAANMQPVEALRHQ</sequence>
<protein>
    <recommendedName>
        <fullName evidence="12">Multidrug ABC transporter substrate-binding protein</fullName>
    </recommendedName>
</protein>
<feature type="transmembrane region" description="Helical" evidence="7">
    <location>
        <begin position="373"/>
        <end position="397"/>
    </location>
</feature>
<keyword evidence="4 7" id="KW-1133">Transmembrane helix</keyword>
<dbReference type="Proteomes" id="UP000228614">
    <property type="component" value="Unassembled WGS sequence"/>
</dbReference>
<evidence type="ECO:0008006" key="12">
    <source>
        <dbReference type="Google" id="ProtNLM"/>
    </source>
</evidence>
<comment type="subcellular location">
    <subcellularLocation>
        <location evidence="1">Cell membrane</location>
        <topology evidence="1">Multi-pass membrane protein</topology>
    </subcellularLocation>
</comment>
<dbReference type="Pfam" id="PF12704">
    <property type="entry name" value="MacB_PCD"/>
    <property type="match status" value="1"/>
</dbReference>
<gene>
    <name evidence="10" type="ORF">COT95_02815</name>
</gene>
<evidence type="ECO:0000256" key="3">
    <source>
        <dbReference type="ARBA" id="ARBA00022692"/>
    </source>
</evidence>
<evidence type="ECO:0000259" key="8">
    <source>
        <dbReference type="Pfam" id="PF02687"/>
    </source>
</evidence>
<dbReference type="GO" id="GO:0005886">
    <property type="term" value="C:plasma membrane"/>
    <property type="evidence" value="ECO:0007669"/>
    <property type="project" value="UniProtKB-SubCell"/>
</dbReference>
<dbReference type="EMBL" id="PFAN01000138">
    <property type="protein sequence ID" value="PIR94692.1"/>
    <property type="molecule type" value="Genomic_DNA"/>
</dbReference>
<dbReference type="PANTHER" id="PTHR30572:SF4">
    <property type="entry name" value="ABC TRANSPORTER PERMEASE YTRF"/>
    <property type="match status" value="1"/>
</dbReference>
<evidence type="ECO:0000256" key="5">
    <source>
        <dbReference type="ARBA" id="ARBA00023136"/>
    </source>
</evidence>
<organism evidence="10 11">
    <name type="scientific">Candidatus Falkowbacteria bacterium CG10_big_fil_rev_8_21_14_0_10_37_6</name>
    <dbReference type="NCBI Taxonomy" id="1974563"/>
    <lineage>
        <taxon>Bacteria</taxon>
        <taxon>Candidatus Falkowiibacteriota</taxon>
    </lineage>
</organism>
<feature type="transmembrane region" description="Helical" evidence="7">
    <location>
        <begin position="21"/>
        <end position="41"/>
    </location>
</feature>
<keyword evidence="3 7" id="KW-0812">Transmembrane</keyword>
<evidence type="ECO:0000313" key="11">
    <source>
        <dbReference type="Proteomes" id="UP000228614"/>
    </source>
</evidence>
<keyword evidence="2" id="KW-1003">Cell membrane</keyword>
<dbReference type="Pfam" id="PF02687">
    <property type="entry name" value="FtsX"/>
    <property type="match status" value="1"/>
</dbReference>
<dbReference type="InterPro" id="IPR025857">
    <property type="entry name" value="MacB_PCD"/>
</dbReference>
<accession>A0A2H0V6K6</accession>
<reference evidence="11" key="1">
    <citation type="submission" date="2017-09" db="EMBL/GenBank/DDBJ databases">
        <title>Depth-based differentiation of microbial function through sediment-hosted aquifers and enrichment of novel symbionts in the deep terrestrial subsurface.</title>
        <authorList>
            <person name="Probst A.J."/>
            <person name="Ladd B."/>
            <person name="Jarett J.K."/>
            <person name="Geller-Mcgrath D.E."/>
            <person name="Sieber C.M.K."/>
            <person name="Emerson J.B."/>
            <person name="Anantharaman K."/>
            <person name="Thomas B.C."/>
            <person name="Malmstrom R."/>
            <person name="Stieglmeier M."/>
            <person name="Klingl A."/>
            <person name="Woyke T."/>
            <person name="Ryan C.M."/>
            <person name="Banfield J.F."/>
        </authorList>
    </citation>
    <scope>NUCLEOTIDE SEQUENCE [LARGE SCALE GENOMIC DNA]</scope>
</reference>
<evidence type="ECO:0000256" key="1">
    <source>
        <dbReference type="ARBA" id="ARBA00004651"/>
    </source>
</evidence>
<evidence type="ECO:0000256" key="7">
    <source>
        <dbReference type="SAM" id="Phobius"/>
    </source>
</evidence>
<dbReference type="InterPro" id="IPR050250">
    <property type="entry name" value="Macrolide_Exporter_MacB"/>
</dbReference>
<name>A0A2H0V6K6_9BACT</name>
<evidence type="ECO:0000256" key="6">
    <source>
        <dbReference type="ARBA" id="ARBA00038076"/>
    </source>
</evidence>
<feature type="transmembrane region" description="Helical" evidence="7">
    <location>
        <begin position="285"/>
        <end position="310"/>
    </location>
</feature>
<evidence type="ECO:0000256" key="2">
    <source>
        <dbReference type="ARBA" id="ARBA00022475"/>
    </source>
</evidence>
<feature type="domain" description="ABC3 transporter permease C-terminal" evidence="8">
    <location>
        <begin position="289"/>
        <end position="407"/>
    </location>
</feature>
<dbReference type="PANTHER" id="PTHR30572">
    <property type="entry name" value="MEMBRANE COMPONENT OF TRANSPORTER-RELATED"/>
    <property type="match status" value="1"/>
</dbReference>
<comment type="caution">
    <text evidence="10">The sequence shown here is derived from an EMBL/GenBank/DDBJ whole genome shotgun (WGS) entry which is preliminary data.</text>
</comment>
<dbReference type="AlphaFoldDB" id="A0A2H0V6K6"/>
<evidence type="ECO:0000259" key="9">
    <source>
        <dbReference type="Pfam" id="PF12704"/>
    </source>
</evidence>
<keyword evidence="5 7" id="KW-0472">Membrane</keyword>
<comment type="similarity">
    <text evidence="6">Belongs to the ABC-4 integral membrane protein family.</text>
</comment>
<feature type="domain" description="MacB-like periplasmic core" evidence="9">
    <location>
        <begin position="20"/>
        <end position="248"/>
    </location>
</feature>
<feature type="transmembrane region" description="Helical" evidence="7">
    <location>
        <begin position="330"/>
        <end position="353"/>
    </location>
</feature>